<dbReference type="Proteomes" id="UP000037505">
    <property type="component" value="Unassembled WGS sequence"/>
</dbReference>
<reference evidence="2 3" key="1">
    <citation type="submission" date="2014-06" db="EMBL/GenBank/DDBJ databases">
        <title>The Genome of the Aflatoxigenic Filamentous Fungus Aspergillus nomius.</title>
        <authorList>
            <person name="Moore M.G."/>
            <person name="Shannon B.M."/>
            <person name="Brian M.M."/>
        </authorList>
    </citation>
    <scope>NUCLEOTIDE SEQUENCE [LARGE SCALE GENOMIC DNA]</scope>
    <source>
        <strain evidence="2 3">NRRL 13137</strain>
    </source>
</reference>
<keyword evidence="3" id="KW-1185">Reference proteome</keyword>
<organism evidence="2 3">
    <name type="scientific">Aspergillus nomiae NRRL (strain ATCC 15546 / NRRL 13137 / CBS 260.88 / M93)</name>
    <dbReference type="NCBI Taxonomy" id="1509407"/>
    <lineage>
        <taxon>Eukaryota</taxon>
        <taxon>Fungi</taxon>
        <taxon>Dikarya</taxon>
        <taxon>Ascomycota</taxon>
        <taxon>Pezizomycotina</taxon>
        <taxon>Eurotiomycetes</taxon>
        <taxon>Eurotiomycetidae</taxon>
        <taxon>Eurotiales</taxon>
        <taxon>Aspergillaceae</taxon>
        <taxon>Aspergillus</taxon>
        <taxon>Aspergillus subgen. Circumdati</taxon>
    </lineage>
</organism>
<feature type="compositionally biased region" description="Basic and acidic residues" evidence="1">
    <location>
        <begin position="184"/>
        <end position="204"/>
    </location>
</feature>
<name>A0A0L1IKP0_ASPN3</name>
<feature type="region of interest" description="Disordered" evidence="1">
    <location>
        <begin position="91"/>
        <end position="219"/>
    </location>
</feature>
<dbReference type="GO" id="GO:0005740">
    <property type="term" value="C:mitochondrial envelope"/>
    <property type="evidence" value="ECO:0007669"/>
    <property type="project" value="TreeGrafter"/>
</dbReference>
<dbReference type="RefSeq" id="XP_015401084.1">
    <property type="nucleotide sequence ID" value="XM_015556987.1"/>
</dbReference>
<evidence type="ECO:0000313" key="3">
    <source>
        <dbReference type="Proteomes" id="UP000037505"/>
    </source>
</evidence>
<evidence type="ECO:0000313" key="2">
    <source>
        <dbReference type="EMBL" id="KNG80161.1"/>
    </source>
</evidence>
<dbReference type="Pfam" id="PF08634">
    <property type="entry name" value="Pet127"/>
    <property type="match status" value="1"/>
</dbReference>
<dbReference type="InterPro" id="IPR013943">
    <property type="entry name" value="Pet127"/>
</dbReference>
<dbReference type="GO" id="GO:0000964">
    <property type="term" value="P:mitochondrial RNA 5'-end processing"/>
    <property type="evidence" value="ECO:0007669"/>
    <property type="project" value="TreeGrafter"/>
</dbReference>
<comment type="caution">
    <text evidence="2">The sequence shown here is derived from an EMBL/GenBank/DDBJ whole genome shotgun (WGS) entry which is preliminary data.</text>
</comment>
<dbReference type="STRING" id="1509407.A0A0L1IKP0"/>
<feature type="compositionally biased region" description="Basic residues" evidence="1">
    <location>
        <begin position="164"/>
        <end position="183"/>
    </location>
</feature>
<evidence type="ECO:0000256" key="1">
    <source>
        <dbReference type="SAM" id="MobiDB-lite"/>
    </source>
</evidence>
<proteinExistence type="predicted"/>
<sequence length="840" mass="95396">MFRASLRSVSDPLREHVCISCLAQRLGGRTRLRLYSNTPYRANSGIEDASPRVVSEGLSALDKVRSSPDHASFNSTVYFVSPVVQSHFTTRLLYGSPPPQKDQKSRTPGEHPKQHNKRLNRLKSTSNARDDDEAATTKSDDDTTSPTEDGEPSKDQSPRTTGKGPKKITGKARKMPAIKARRVLAKEKQKTKASKDHPDQKEQRAAATEEDPTSRIKSSLQSIVSHLDSTKATSVREQESPKNLSFVMSSIHAKEHGKVESKDLQLNPLDVETAPVPRLSFGLERVLFNPGVYHLRDPRSRVYNFDPYLGQIMPVTEFDFDALKDYITSSKDHTLRDIAVKEKKKYIGSSSSMTSVLSHFHYLLSAWRGVDIRTLSQGFPDKLRSFTRLLRAPSAMFLRYQDGVYAIDADKEFESANILMNLGKSMEKLLTLPKDDFERYRRSSENKISAEEEQAIPESYHYSTLGDFLMRSQLDAYDPRLPGTGMFDLKTRAVVSIRMDARNFERGLGYEIQNRYGAFESYEREFYDMIRAAFLKYSLQVRIGRMDGIFVAFHNIERIFGFQYVSLPEMDQTLHGQYDTALGDTEFRLSLALWNKILDKVTAKFPERSIRLHFETRDAQTPFMYIFAEPVTDDEIHSIQTRNQAEIDAYQRRVLNLAPSEEEDAPSTDGKEEVQPSSSSDKQEGSVDEETSSSEVGPEDYEAEYDSSAPLDEAFLSEVENEVAEKAANNGRELLAMTLVTKNFVNGRIVERPNDLKINDQWTVEYELSVLKGEKARALYAACQKRREKALTGRGEDEQDVANNVYIRRLREISKKGRDYRKTENKLDKENGIVVLDDAA</sequence>
<feature type="compositionally biased region" description="Basic and acidic residues" evidence="1">
    <location>
        <begin position="101"/>
        <end position="113"/>
    </location>
</feature>
<dbReference type="OrthoDB" id="10249045at2759"/>
<protein>
    <recommendedName>
        <fullName evidence="4">Mitochondrial mRNA processing protein PET127</fullName>
    </recommendedName>
</protein>
<dbReference type="PANTHER" id="PTHR31014:SF0">
    <property type="entry name" value="MITOCHONDRIAL TRANSLATION SYSTEM COMPONENT PET127-RELATED"/>
    <property type="match status" value="1"/>
</dbReference>
<gene>
    <name evidence="2" type="ORF">ANOM_011731</name>
</gene>
<dbReference type="AlphaFoldDB" id="A0A0L1IKP0"/>
<accession>A0A0L1IKP0</accession>
<evidence type="ECO:0008006" key="4">
    <source>
        <dbReference type="Google" id="ProtNLM"/>
    </source>
</evidence>
<dbReference type="PANTHER" id="PTHR31014">
    <property type="entry name" value="MITOCHONDRIAL TRANSLATION SYSTEM COMPONENT PET127-RELATED"/>
    <property type="match status" value="1"/>
</dbReference>
<dbReference type="EMBL" id="JNOM01000678">
    <property type="protein sequence ID" value="KNG80161.1"/>
    <property type="molecule type" value="Genomic_DNA"/>
</dbReference>
<feature type="compositionally biased region" description="Acidic residues" evidence="1">
    <location>
        <begin position="686"/>
        <end position="705"/>
    </location>
</feature>
<dbReference type="GeneID" id="26813535"/>
<feature type="region of interest" description="Disordered" evidence="1">
    <location>
        <begin position="659"/>
        <end position="705"/>
    </location>
</feature>